<dbReference type="Proteomes" id="UP001342418">
    <property type="component" value="Chromosome"/>
</dbReference>
<feature type="signal peptide" evidence="2">
    <location>
        <begin position="1"/>
        <end position="19"/>
    </location>
</feature>
<name>A0ABY5MQC2_9HYPH</name>
<accession>A0ABY5MQC2</accession>
<dbReference type="EMBL" id="CP030941">
    <property type="protein sequence ID" value="UUP19494.1"/>
    <property type="molecule type" value="Genomic_DNA"/>
</dbReference>
<evidence type="ECO:0000256" key="1">
    <source>
        <dbReference type="SAM" id="MobiDB-lite"/>
    </source>
</evidence>
<feature type="region of interest" description="Disordered" evidence="1">
    <location>
        <begin position="128"/>
        <end position="188"/>
    </location>
</feature>
<organism evidence="3 4">
    <name type="scientific">Nitratireductor thuwali</name>
    <dbReference type="NCBI Taxonomy" id="2267699"/>
    <lineage>
        <taxon>Bacteria</taxon>
        <taxon>Pseudomonadati</taxon>
        <taxon>Pseudomonadota</taxon>
        <taxon>Alphaproteobacteria</taxon>
        <taxon>Hyphomicrobiales</taxon>
        <taxon>Phyllobacteriaceae</taxon>
        <taxon>Nitratireductor</taxon>
    </lineage>
</organism>
<reference evidence="3 4" key="1">
    <citation type="submission" date="2018-07" db="EMBL/GenBank/DDBJ databases">
        <title>Genome sequence of Nitratireductor thuwali#1536.</title>
        <authorList>
            <person name="Michoud G."/>
            <person name="Merlino G."/>
            <person name="Sefrji F.O."/>
            <person name="Daffonchio D."/>
        </authorList>
    </citation>
    <scope>NUCLEOTIDE SEQUENCE [LARGE SCALE GENOMIC DNA]</scope>
    <source>
        <strain evidence="4">Nit1536</strain>
    </source>
</reference>
<feature type="chain" id="PRO_5045386195" evidence="2">
    <location>
        <begin position="20"/>
        <end position="188"/>
    </location>
</feature>
<evidence type="ECO:0000256" key="2">
    <source>
        <dbReference type="SAM" id="SignalP"/>
    </source>
</evidence>
<dbReference type="RefSeq" id="WP_338531641.1">
    <property type="nucleotide sequence ID" value="NZ_CP030941.1"/>
</dbReference>
<feature type="compositionally biased region" description="Polar residues" evidence="1">
    <location>
        <begin position="140"/>
        <end position="149"/>
    </location>
</feature>
<keyword evidence="4" id="KW-1185">Reference proteome</keyword>
<sequence>MALKFFNRVYVLTASTGTAAVNLGAAISSNLYSFSDVGAADGDNVYYAIEEGTDIEIGIGTISGGGTSLSRDAVYSSKIGGVMGTSKINLAGAGRVRVIEPAEFINLITDHMNATNNPHGVTKAQVGLGNADNTADSDKPVSTAQQSALDTKLDIAGATIRGRSRRPRTVSPTGTTLPTSCQGASRIA</sequence>
<gene>
    <name evidence="3" type="ORF">NTH_03997</name>
</gene>
<protein>
    <submittedName>
        <fullName evidence="3">Uncharacterized protein</fullName>
    </submittedName>
</protein>
<proteinExistence type="predicted"/>
<keyword evidence="2" id="KW-0732">Signal</keyword>
<evidence type="ECO:0000313" key="3">
    <source>
        <dbReference type="EMBL" id="UUP19494.1"/>
    </source>
</evidence>
<feature type="compositionally biased region" description="Polar residues" evidence="1">
    <location>
        <begin position="170"/>
        <end position="188"/>
    </location>
</feature>
<evidence type="ECO:0000313" key="4">
    <source>
        <dbReference type="Proteomes" id="UP001342418"/>
    </source>
</evidence>